<evidence type="ECO:0000256" key="4">
    <source>
        <dbReference type="ARBA" id="ARBA00022827"/>
    </source>
</evidence>
<dbReference type="PANTHER" id="PTHR43098:SF3">
    <property type="entry name" value="L-ORNITHINE N(5)-MONOOXYGENASE-RELATED"/>
    <property type="match status" value="1"/>
</dbReference>
<sequence length="559" mass="60895">MKTGEEIMASAIPHPGASSAVREPLRIPAPDTKNGAPLDAVVVGAGFGGLYMVHRLREAGLSVQGIEAAGDVGGTWYWNRYPGARCDIPSLLYSYTFSDDLQADWRWSEKYATQPEILAYAQHVADRFALRDAFLFETRVVSAVFDEAASLWRVKTDRGDEIAARFCVMATGCLSVPRDFDLPGAETFEGETYVTGLWPHEPIDFTGKRVAVIGTGSSGIQSTPLIAERAEHVYVFQRTPNYSLPALNAPLTEEEVAAFRANFPAYVELLRAGQPPLPVPPADYVPSDEELNALVAQLWNGWGLISAVQIPNIVRDERCNQAAGDFVRARIAQTVKDPALAEKLTPRDFPIMTKRACVDTGWYEAFNRDNVTLVDLRETPIEAITPAGVRTTEREYPVDVIVSAMGFDAMTGALLRMDIRGRDGLSLAEAWAEGPKTYLGLAVAGFPNLFTVTGPGSPSVLTNVLTACEQHVDWIMDAITHVRATNAATLEATVQAQEAWVAHVNDEADKTLFPRAASWYMGANIPGKPRVFMPYVGEGYKIRCDTVAAEGYAGFALGS</sequence>
<dbReference type="PANTHER" id="PTHR43098">
    <property type="entry name" value="L-ORNITHINE N(5)-MONOOXYGENASE-RELATED"/>
    <property type="match status" value="1"/>
</dbReference>
<dbReference type="SMR" id="B0T7W6"/>
<dbReference type="Pfam" id="PF07992">
    <property type="entry name" value="Pyr_redox_2"/>
    <property type="match status" value="1"/>
</dbReference>
<dbReference type="InterPro" id="IPR050775">
    <property type="entry name" value="FAD-binding_Monooxygenases"/>
</dbReference>
<dbReference type="InterPro" id="IPR036188">
    <property type="entry name" value="FAD/NAD-bd_sf"/>
</dbReference>
<comment type="similarity">
    <text evidence="2">Belongs to the FAD-binding monooxygenase family.</text>
</comment>
<keyword evidence="6 9" id="KW-0560">Oxidoreductase</keyword>
<evidence type="ECO:0000256" key="3">
    <source>
        <dbReference type="ARBA" id="ARBA00022630"/>
    </source>
</evidence>
<protein>
    <submittedName>
        <fullName evidence="9">Cyclohexanone monooxygenase</fullName>
        <ecNumber evidence="9">1.14.13.22</ecNumber>
    </submittedName>
</protein>
<keyword evidence="4" id="KW-0274">FAD</keyword>
<accession>B0T7W6</accession>
<name>B0T7W6_CAUSK</name>
<evidence type="ECO:0000259" key="8">
    <source>
        <dbReference type="Pfam" id="PF07992"/>
    </source>
</evidence>
<dbReference type="InterPro" id="IPR023753">
    <property type="entry name" value="FAD/NAD-binding_dom"/>
</dbReference>
<proteinExistence type="inferred from homology"/>
<organism evidence="9">
    <name type="scientific">Caulobacter sp. (strain K31)</name>
    <dbReference type="NCBI Taxonomy" id="366602"/>
    <lineage>
        <taxon>Bacteria</taxon>
        <taxon>Pseudomonadati</taxon>
        <taxon>Pseudomonadota</taxon>
        <taxon>Alphaproteobacteria</taxon>
        <taxon>Caulobacterales</taxon>
        <taxon>Caulobacteraceae</taxon>
        <taxon>Caulobacter</taxon>
    </lineage>
</organism>
<comment type="cofactor">
    <cofactor evidence="1">
        <name>FAD</name>
        <dbReference type="ChEBI" id="CHEBI:57692"/>
    </cofactor>
</comment>
<keyword evidence="5" id="KW-0521">NADP</keyword>
<dbReference type="EMBL" id="CP000927">
    <property type="protein sequence ID" value="ABZ71304.1"/>
    <property type="molecule type" value="Genomic_DNA"/>
</dbReference>
<dbReference type="PRINTS" id="PR00411">
    <property type="entry name" value="PNDRDTASEI"/>
</dbReference>
<dbReference type="AlphaFoldDB" id="B0T7W6"/>
<dbReference type="HOGENOM" id="CLU_006937_8_1_5"/>
<dbReference type="STRING" id="366602.Caul_2176"/>
<evidence type="ECO:0000256" key="5">
    <source>
        <dbReference type="ARBA" id="ARBA00022857"/>
    </source>
</evidence>
<keyword evidence="7 9" id="KW-0503">Monooxygenase</keyword>
<dbReference type="EC" id="1.14.13.22" evidence="9"/>
<evidence type="ECO:0000313" key="9">
    <source>
        <dbReference type="EMBL" id="ABZ71304.1"/>
    </source>
</evidence>
<dbReference type="Gene3D" id="3.50.50.60">
    <property type="entry name" value="FAD/NAD(P)-binding domain"/>
    <property type="match status" value="2"/>
</dbReference>
<feature type="domain" description="FAD/NAD(P)-binding" evidence="8">
    <location>
        <begin position="39"/>
        <end position="260"/>
    </location>
</feature>
<dbReference type="KEGG" id="cak:Caul_2176"/>
<evidence type="ECO:0000256" key="1">
    <source>
        <dbReference type="ARBA" id="ARBA00001974"/>
    </source>
</evidence>
<keyword evidence="3" id="KW-0285">Flavoprotein</keyword>
<evidence type="ECO:0000256" key="7">
    <source>
        <dbReference type="ARBA" id="ARBA00023033"/>
    </source>
</evidence>
<gene>
    <name evidence="9" type="ordered locus">Caul_2176</name>
</gene>
<dbReference type="GO" id="GO:0018667">
    <property type="term" value="F:cyclohexanone monooxygenase activity"/>
    <property type="evidence" value="ECO:0007669"/>
    <property type="project" value="UniProtKB-EC"/>
</dbReference>
<reference evidence="9" key="1">
    <citation type="submission" date="2008-01" db="EMBL/GenBank/DDBJ databases">
        <title>Complete sequence of chromosome of Caulobacter sp. K31.</title>
        <authorList>
            <consortium name="US DOE Joint Genome Institute"/>
            <person name="Copeland A."/>
            <person name="Lucas S."/>
            <person name="Lapidus A."/>
            <person name="Barry K."/>
            <person name="Glavina del Rio T."/>
            <person name="Dalin E."/>
            <person name="Tice H."/>
            <person name="Pitluck S."/>
            <person name="Bruce D."/>
            <person name="Goodwin L."/>
            <person name="Thompson L.S."/>
            <person name="Brettin T."/>
            <person name="Detter J.C."/>
            <person name="Han C."/>
            <person name="Schmutz J."/>
            <person name="Larimer F."/>
            <person name="Land M."/>
            <person name="Hauser L."/>
            <person name="Kyrpides N."/>
            <person name="Kim E."/>
            <person name="Stephens C."/>
            <person name="Richardson P."/>
        </authorList>
    </citation>
    <scope>NUCLEOTIDE SEQUENCE [LARGE SCALE GENOMIC DNA]</scope>
    <source>
        <strain evidence="9">K31</strain>
    </source>
</reference>
<evidence type="ECO:0000256" key="2">
    <source>
        <dbReference type="ARBA" id="ARBA00010139"/>
    </source>
</evidence>
<evidence type="ECO:0000256" key="6">
    <source>
        <dbReference type="ARBA" id="ARBA00023002"/>
    </source>
</evidence>
<dbReference type="SUPFAM" id="SSF51905">
    <property type="entry name" value="FAD/NAD(P)-binding domain"/>
    <property type="match status" value="2"/>
</dbReference>
<dbReference type="eggNOG" id="COG2072">
    <property type="taxonomic scope" value="Bacteria"/>
</dbReference>